<dbReference type="EMBL" id="AE014075">
    <property type="protein sequence ID" value="AAN82106.1"/>
    <property type="molecule type" value="Genomic_DNA"/>
</dbReference>
<dbReference type="PANTHER" id="PTHR33678">
    <property type="entry name" value="BLL1576 PROTEIN"/>
    <property type="match status" value="1"/>
</dbReference>
<keyword evidence="7" id="KW-1185">Reference proteome</keyword>
<feature type="domain" description="Transposase TnpC homeodomain" evidence="4">
    <location>
        <begin position="59"/>
        <end position="133"/>
    </location>
</feature>
<dbReference type="InterPro" id="IPR004291">
    <property type="entry name" value="Transposase_IS66_central"/>
</dbReference>
<dbReference type="Pfam" id="PF13005">
    <property type="entry name" value="zf-IS66"/>
    <property type="match status" value="1"/>
</dbReference>
<keyword evidence="1" id="KW-0175">Coiled coil</keyword>
<evidence type="ECO:0000259" key="3">
    <source>
        <dbReference type="Pfam" id="PF13005"/>
    </source>
</evidence>
<evidence type="ECO:0000313" key="7">
    <source>
        <dbReference type="Proteomes" id="UP000001410"/>
    </source>
</evidence>
<evidence type="ECO:0000259" key="5">
    <source>
        <dbReference type="Pfam" id="PF13817"/>
    </source>
</evidence>
<proteinExistence type="predicted"/>
<dbReference type="Pfam" id="PF13817">
    <property type="entry name" value="DDE_Tnp_IS66_C"/>
    <property type="match status" value="1"/>
</dbReference>
<evidence type="ECO:0000259" key="2">
    <source>
        <dbReference type="Pfam" id="PF03050"/>
    </source>
</evidence>
<dbReference type="Proteomes" id="UP000001410">
    <property type="component" value="Chromosome"/>
</dbReference>
<feature type="domain" description="Transposase IS66 central" evidence="2">
    <location>
        <begin position="199"/>
        <end position="482"/>
    </location>
</feature>
<gene>
    <name evidence="6" type="ordered locus">c3658</name>
</gene>
<evidence type="ECO:0000259" key="4">
    <source>
        <dbReference type="Pfam" id="PF13007"/>
    </source>
</evidence>
<name>A0A0H2VC88_ECOL6</name>
<protein>
    <recommendedName>
        <fullName evidence="8">Transposase</fullName>
    </recommendedName>
</protein>
<dbReference type="Pfam" id="PF03050">
    <property type="entry name" value="DDE_Tnp_IS66"/>
    <property type="match status" value="1"/>
</dbReference>
<dbReference type="Pfam" id="PF13007">
    <property type="entry name" value="LZ_Tnp_IS66"/>
    <property type="match status" value="1"/>
</dbReference>
<evidence type="ECO:0000256" key="1">
    <source>
        <dbReference type="SAM" id="Coils"/>
    </source>
</evidence>
<dbReference type="InterPro" id="IPR024463">
    <property type="entry name" value="Transposase_TnpC_homeodom"/>
</dbReference>
<feature type="coiled-coil region" evidence="1">
    <location>
        <begin position="35"/>
        <end position="69"/>
    </location>
</feature>
<dbReference type="STRING" id="199310.c3658"/>
<accession>A0A0H2VC88</accession>
<feature type="domain" description="Transposase IS66 C-terminal" evidence="5">
    <location>
        <begin position="489"/>
        <end position="525"/>
    </location>
</feature>
<reference evidence="6 7" key="1">
    <citation type="journal article" date="2002" name="Proc. Natl. Acad. Sci. U.S.A.">
        <title>Extensive mosaic structure revealed by the complete genome sequence of uropathogenic Escherichia coli.</title>
        <authorList>
            <person name="Welch R.A."/>
            <person name="Burland V."/>
            <person name="Plunkett G.III."/>
            <person name="Redford P."/>
            <person name="Roesch P."/>
            <person name="Rasko D."/>
            <person name="Buckles E.L."/>
            <person name="Liou S.R."/>
            <person name="Boutin A."/>
            <person name="Hackett J."/>
            <person name="Stroud D."/>
            <person name="Mayhew G.F."/>
            <person name="Rose D.J."/>
            <person name="Zhou S."/>
            <person name="Schwartz D.C."/>
            <person name="Perna N.T."/>
            <person name="Mobley H.L."/>
            <person name="Donnenberg M.S."/>
            <person name="Blattner F.R."/>
        </authorList>
    </citation>
    <scope>NUCLEOTIDE SEQUENCE [LARGE SCALE GENOMIC DNA]</scope>
    <source>
        <strain evidence="7">CFT073 / ATCC 700928 / UPEC</strain>
    </source>
</reference>
<dbReference type="AlphaFoldDB" id="A0A0H2VC88"/>
<dbReference type="InterPro" id="IPR024474">
    <property type="entry name" value="Znf_dom_IS66"/>
</dbReference>
<dbReference type="eggNOG" id="COG4372">
    <property type="taxonomic scope" value="Bacteria"/>
</dbReference>
<dbReference type="PANTHER" id="PTHR33678:SF1">
    <property type="entry name" value="BLL1576 PROTEIN"/>
    <property type="match status" value="1"/>
</dbReference>
<evidence type="ECO:0008006" key="8">
    <source>
        <dbReference type="Google" id="ProtNLM"/>
    </source>
</evidence>
<feature type="domain" description="Transposase IS66 zinc-finger binding" evidence="3">
    <location>
        <begin position="141"/>
        <end position="183"/>
    </location>
</feature>
<dbReference type="KEGG" id="ecc:c3658"/>
<sequence length="533" mass="60129">MNIRIWSGILPCMDISALNTTNDIEKLRAMALAMVQEVMSENAEKERELLEKSRRIQLLEEMLKLVRQQRFGKKCGTLAGMQRSLFEEDVDADIAALTAHLDKLLPQSPEEDEKASRSRPIRKPLPVHLPRVEKIIQPDTDHCPECDEPLHYIRDAVSEKLEYIPAHFVVNRYVRPQYSCPCCQKVFSGEMPAHILPKSAVEPSVIAQVIINKYGDHLPLYRQQQVFARSDVGLPVSSMADMVGAAGAALSPLAALLHRELINRPVVHADETTLKILNTKKGGKSCSGYLWAYVSGERTGPSVVCFDCRTGRSHEYPENWLQGWGGTLVVDGHKAYRTLANKVPEITLAGCWAHARRGFADLYKISKDPRAAIAVKKIAGLYRLEKKISSRPVEKIRQWRQRYARPILEELWSWLEEQEPQCSPGRALHKAIAYALSHRVELSRFLEDGAVPLDNNVCERAIKNVVLGRKSWLFAGSQMAGERAAQIMSLLETAKRNGLEPHAWLTDVLMRLPEWPEERLAELLPLEGFTFSG</sequence>
<dbReference type="InterPro" id="IPR052344">
    <property type="entry name" value="Transposase-related"/>
</dbReference>
<dbReference type="InterPro" id="IPR039552">
    <property type="entry name" value="IS66_C"/>
</dbReference>
<evidence type="ECO:0000313" key="6">
    <source>
        <dbReference type="EMBL" id="AAN82106.1"/>
    </source>
</evidence>
<organism evidence="6 7">
    <name type="scientific">Escherichia coli O6:H1 (strain CFT073 / ATCC 700928 / UPEC)</name>
    <dbReference type="NCBI Taxonomy" id="199310"/>
    <lineage>
        <taxon>Bacteria</taxon>
        <taxon>Pseudomonadati</taxon>
        <taxon>Pseudomonadota</taxon>
        <taxon>Gammaproteobacteria</taxon>
        <taxon>Enterobacterales</taxon>
        <taxon>Enterobacteriaceae</taxon>
        <taxon>Escherichia</taxon>
    </lineage>
</organism>
<dbReference type="HOGENOM" id="CLU_023034_0_0_6"/>
<dbReference type="NCBIfam" id="NF033517">
    <property type="entry name" value="transpos_IS66"/>
    <property type="match status" value="1"/>
</dbReference>